<accession>A0A0P8D7G5</accession>
<dbReference type="AlphaFoldDB" id="A0A0P8D7G5"/>
<organism evidence="1 2">
    <name type="scientific">Phormidesmis priestleyi Ana</name>
    <dbReference type="NCBI Taxonomy" id="1666911"/>
    <lineage>
        <taxon>Bacteria</taxon>
        <taxon>Bacillati</taxon>
        <taxon>Cyanobacteriota</taxon>
        <taxon>Cyanophyceae</taxon>
        <taxon>Leptolyngbyales</taxon>
        <taxon>Leptolyngbyaceae</taxon>
        <taxon>Phormidesmis</taxon>
    </lineage>
</organism>
<protein>
    <submittedName>
        <fullName evidence="1">Uncharacterized protein</fullName>
    </submittedName>
</protein>
<name>A0A0P8D7G5_9CYAN</name>
<dbReference type="Proteomes" id="UP000050465">
    <property type="component" value="Unassembled WGS sequence"/>
</dbReference>
<sequence>MSSIRNIEEPLEYSYLSLAIARTEKREKYIEKQQFQIPRYRHSEKAGVVFSHESDRQDILKEALAGAANLSNLLIALINQMKDSVKQKGQ</sequence>
<reference evidence="1 2" key="1">
    <citation type="submission" date="2015-09" db="EMBL/GenBank/DDBJ databases">
        <title>Identification and resolution of microdiversity through metagenomic sequencing of parallel consortia.</title>
        <authorList>
            <person name="Nelson W.C."/>
            <person name="Romine M.F."/>
            <person name="Lindemann S.R."/>
        </authorList>
    </citation>
    <scope>NUCLEOTIDE SEQUENCE [LARGE SCALE GENOMIC DNA]</scope>
    <source>
        <strain evidence="1">Ana</strain>
    </source>
</reference>
<evidence type="ECO:0000313" key="2">
    <source>
        <dbReference type="Proteomes" id="UP000050465"/>
    </source>
</evidence>
<proteinExistence type="predicted"/>
<evidence type="ECO:0000313" key="1">
    <source>
        <dbReference type="EMBL" id="KPQ32054.1"/>
    </source>
</evidence>
<comment type="caution">
    <text evidence="1">The sequence shown here is derived from an EMBL/GenBank/DDBJ whole genome shotgun (WGS) entry which is preliminary data.</text>
</comment>
<dbReference type="STRING" id="1666911.HLUCCA11_22470"/>
<gene>
    <name evidence="1" type="ORF">HLUCCA11_22470</name>
</gene>
<dbReference type="EMBL" id="LJZR01000071">
    <property type="protein sequence ID" value="KPQ32054.1"/>
    <property type="molecule type" value="Genomic_DNA"/>
</dbReference>